<reference evidence="2" key="1">
    <citation type="submission" date="2021-05" db="EMBL/GenBank/DDBJ databases">
        <authorList>
            <person name="Alioto T."/>
            <person name="Alioto T."/>
            <person name="Gomez Garrido J."/>
        </authorList>
    </citation>
    <scope>NUCLEOTIDE SEQUENCE</scope>
</reference>
<protein>
    <submittedName>
        <fullName evidence="2">(northern house mosquito) hypothetical protein</fullName>
    </submittedName>
</protein>
<dbReference type="AlphaFoldDB" id="A0A8D8NWQ7"/>
<organism evidence="2">
    <name type="scientific">Culex pipiens</name>
    <name type="common">House mosquito</name>
    <dbReference type="NCBI Taxonomy" id="7175"/>
    <lineage>
        <taxon>Eukaryota</taxon>
        <taxon>Metazoa</taxon>
        <taxon>Ecdysozoa</taxon>
        <taxon>Arthropoda</taxon>
        <taxon>Hexapoda</taxon>
        <taxon>Insecta</taxon>
        <taxon>Pterygota</taxon>
        <taxon>Neoptera</taxon>
        <taxon>Endopterygota</taxon>
        <taxon>Diptera</taxon>
        <taxon>Nematocera</taxon>
        <taxon>Culicoidea</taxon>
        <taxon>Culicidae</taxon>
        <taxon>Culicinae</taxon>
        <taxon>Culicini</taxon>
        <taxon>Culex</taxon>
        <taxon>Culex</taxon>
    </lineage>
</organism>
<feature type="region of interest" description="Disordered" evidence="1">
    <location>
        <begin position="49"/>
        <end position="111"/>
    </location>
</feature>
<dbReference type="EMBL" id="HBUE01197647">
    <property type="protein sequence ID" value="CAG6528458.1"/>
    <property type="molecule type" value="Transcribed_RNA"/>
</dbReference>
<name>A0A8D8NWQ7_CULPI</name>
<feature type="compositionally biased region" description="Basic and acidic residues" evidence="1">
    <location>
        <begin position="92"/>
        <end position="102"/>
    </location>
</feature>
<sequence>MGSGAETVLAAMVAWAATSSNPSIRGELQSLNAGMLKTDSESIVKKLAQTLATGPGKNKTSKGKSNEKATGKQSKGTKSGKKIPGSGTGDQASKEGRKKSECAPDESSDTSDMYTIRSLSYHFKKRMTRIMRLAAMGQFVSEQTSVFRQELLIGGRSQFQDRSSHISGYHAAHVVRVKIDSLNEQSDYYTMLKNFLGHTHLVERYANVWHGVGGEIDRIQSGFIRELNEINFQESLTLQVQDILERMKAAFLMVFLNAIFSEELDEEQLNDLTDVVETLQEISIYDMFMKGRTWYERKYLELNYCSDSDTDSE</sequence>
<accession>A0A8D8NWQ7</accession>
<dbReference type="EMBL" id="HBUE01303682">
    <property type="protein sequence ID" value="CAG6580195.1"/>
    <property type="molecule type" value="Transcribed_RNA"/>
</dbReference>
<dbReference type="EMBL" id="HBUE01114536">
    <property type="protein sequence ID" value="CAG6490186.1"/>
    <property type="molecule type" value="Transcribed_RNA"/>
</dbReference>
<evidence type="ECO:0000313" key="2">
    <source>
        <dbReference type="EMBL" id="CAG6580195.1"/>
    </source>
</evidence>
<proteinExistence type="predicted"/>
<evidence type="ECO:0000256" key="1">
    <source>
        <dbReference type="SAM" id="MobiDB-lite"/>
    </source>
</evidence>